<dbReference type="Pfam" id="PF13614">
    <property type="entry name" value="AAA_31"/>
    <property type="match status" value="1"/>
</dbReference>
<name>A0A1W6AG83_BACMY</name>
<dbReference type="Gene3D" id="3.40.50.300">
    <property type="entry name" value="P-loop containing nucleotide triphosphate hydrolases"/>
    <property type="match status" value="1"/>
</dbReference>
<dbReference type="PANTHER" id="PTHR32309">
    <property type="entry name" value="TYROSINE-PROTEIN KINASE"/>
    <property type="match status" value="1"/>
</dbReference>
<dbReference type="CDD" id="cd05387">
    <property type="entry name" value="BY-kinase"/>
    <property type="match status" value="1"/>
</dbReference>
<dbReference type="SUPFAM" id="SSF52540">
    <property type="entry name" value="P-loop containing nucleoside triphosphate hydrolases"/>
    <property type="match status" value="1"/>
</dbReference>
<gene>
    <name evidence="13" type="primary">ptkA</name>
    <name evidence="11" type="ORF">B7492_28305</name>
    <name evidence="13" type="ORF">BACI71_120376</name>
    <name evidence="12" type="ORF">FC701_10465</name>
</gene>
<dbReference type="GO" id="GO:0005886">
    <property type="term" value="C:plasma membrane"/>
    <property type="evidence" value="ECO:0007669"/>
    <property type="project" value="TreeGrafter"/>
</dbReference>
<dbReference type="EMBL" id="CABWMC010000004">
    <property type="protein sequence ID" value="VXB78274.1"/>
    <property type="molecule type" value="Genomic_DNA"/>
</dbReference>
<dbReference type="GO" id="GO:0042802">
    <property type="term" value="F:identical protein binding"/>
    <property type="evidence" value="ECO:0007669"/>
    <property type="project" value="UniProtKB-ARBA"/>
</dbReference>
<accession>A0A1W6AG83</accession>
<keyword evidence="7" id="KW-0829">Tyrosine-protein kinase</keyword>
<evidence type="ECO:0000256" key="9">
    <source>
        <dbReference type="SAM" id="MobiDB-lite"/>
    </source>
</evidence>
<evidence type="ECO:0000259" key="10">
    <source>
        <dbReference type="Pfam" id="PF13614"/>
    </source>
</evidence>
<keyword evidence="4" id="KW-0547">Nucleotide-binding</keyword>
<dbReference type="EC" id="2.7.10.2" evidence="2"/>
<evidence type="ECO:0000256" key="8">
    <source>
        <dbReference type="ARBA" id="ARBA00051245"/>
    </source>
</evidence>
<evidence type="ECO:0000256" key="4">
    <source>
        <dbReference type="ARBA" id="ARBA00022741"/>
    </source>
</evidence>
<evidence type="ECO:0000313" key="16">
    <source>
        <dbReference type="Proteomes" id="UP000437562"/>
    </source>
</evidence>
<dbReference type="GO" id="GO:0005524">
    <property type="term" value="F:ATP binding"/>
    <property type="evidence" value="ECO:0007669"/>
    <property type="project" value="UniProtKB-KW"/>
</dbReference>
<dbReference type="Proteomes" id="UP000192932">
    <property type="component" value="Chromosome"/>
</dbReference>
<sequence>MALNSLFKKKQNHRQRRQLIAHQQPKSPISEQYRNIRTNIEFASVDTNLHSLMVTSANPSEGKTTTTANMAVVFAQQGKKVLLIDADMRKPAMHQMFQVDNIFGLTNVLTHSERLEKCVQTTLVDNLHFLACGPIPPNPAELLGSKSMKELLGQAYSMYDLVIFDLPPILAVTDAQIMANVCDASILVVRSESTEKETAVKAKGLLESAKGKLLGVVLNDREREQGLYYYYGAN</sequence>
<dbReference type="PANTHER" id="PTHR32309:SF13">
    <property type="entry name" value="FERRIC ENTEROBACTIN TRANSPORT PROTEIN FEPE"/>
    <property type="match status" value="1"/>
</dbReference>
<comment type="catalytic activity">
    <reaction evidence="8">
        <text>L-tyrosyl-[protein] + ATP = O-phospho-L-tyrosyl-[protein] + ADP + H(+)</text>
        <dbReference type="Rhea" id="RHEA:10596"/>
        <dbReference type="Rhea" id="RHEA-COMP:10136"/>
        <dbReference type="Rhea" id="RHEA-COMP:20101"/>
        <dbReference type="ChEBI" id="CHEBI:15378"/>
        <dbReference type="ChEBI" id="CHEBI:30616"/>
        <dbReference type="ChEBI" id="CHEBI:46858"/>
        <dbReference type="ChEBI" id="CHEBI:61978"/>
        <dbReference type="ChEBI" id="CHEBI:456216"/>
        <dbReference type="EC" id="2.7.10.2"/>
    </reaction>
</comment>
<dbReference type="InterPro" id="IPR027417">
    <property type="entry name" value="P-loop_NTPase"/>
</dbReference>
<accession>A0A653TEN4</accession>
<dbReference type="RefSeq" id="WP_016102294.1">
    <property type="nucleotide sequence ID" value="NZ_CP020743.1"/>
</dbReference>
<protein>
    <recommendedName>
        <fullName evidence="2">non-specific protein-tyrosine kinase</fullName>
        <ecNumber evidence="2">2.7.10.2</ecNumber>
    </recommendedName>
</protein>
<dbReference type="GO" id="GO:0004715">
    <property type="term" value="F:non-membrane spanning protein tyrosine kinase activity"/>
    <property type="evidence" value="ECO:0007669"/>
    <property type="project" value="UniProtKB-EC"/>
</dbReference>
<dbReference type="InterPro" id="IPR005702">
    <property type="entry name" value="Wzc-like_C"/>
</dbReference>
<reference evidence="13 16" key="3">
    <citation type="submission" date="2019-10" db="EMBL/GenBank/DDBJ databases">
        <authorList>
            <person name="Karimi E."/>
        </authorList>
    </citation>
    <scope>NUCLEOTIDE SEQUENCE [LARGE SCALE GENOMIC DNA]</scope>
    <source>
        <strain evidence="13">Bacillus sp. 71</strain>
    </source>
</reference>
<keyword evidence="6" id="KW-0067">ATP-binding</keyword>
<dbReference type="NCBIfam" id="TIGR01007">
    <property type="entry name" value="eps_fam"/>
    <property type="match status" value="1"/>
</dbReference>
<dbReference type="AlphaFoldDB" id="A0A1W6AG83"/>
<dbReference type="EMBL" id="SZOD01000209">
    <property type="protein sequence ID" value="TKI85346.1"/>
    <property type="molecule type" value="Genomic_DNA"/>
</dbReference>
<evidence type="ECO:0000256" key="6">
    <source>
        <dbReference type="ARBA" id="ARBA00022840"/>
    </source>
</evidence>
<evidence type="ECO:0000256" key="2">
    <source>
        <dbReference type="ARBA" id="ARBA00011903"/>
    </source>
</evidence>
<evidence type="ECO:0000256" key="5">
    <source>
        <dbReference type="ARBA" id="ARBA00022777"/>
    </source>
</evidence>
<keyword evidence="3 13" id="KW-0808">Transferase</keyword>
<feature type="region of interest" description="Disordered" evidence="9">
    <location>
        <begin position="1"/>
        <end position="28"/>
    </location>
</feature>
<dbReference type="InterPro" id="IPR025669">
    <property type="entry name" value="AAA_dom"/>
</dbReference>
<proteinExistence type="inferred from homology"/>
<dbReference type="Proteomes" id="UP000305524">
    <property type="component" value="Unassembled WGS sequence"/>
</dbReference>
<evidence type="ECO:0000313" key="14">
    <source>
        <dbReference type="Proteomes" id="UP000192932"/>
    </source>
</evidence>
<dbReference type="InterPro" id="IPR050445">
    <property type="entry name" value="Bact_polysacc_biosynth/exp"/>
</dbReference>
<dbReference type="FunFam" id="3.40.50.300:FF:000527">
    <property type="entry name" value="Tyrosine-protein kinase etk"/>
    <property type="match status" value="1"/>
</dbReference>
<dbReference type="EMBL" id="CP020743">
    <property type="protein sequence ID" value="ARJ24842.1"/>
    <property type="molecule type" value="Genomic_DNA"/>
</dbReference>
<organism evidence="11 14">
    <name type="scientific">Bacillus mycoides</name>
    <dbReference type="NCBI Taxonomy" id="1405"/>
    <lineage>
        <taxon>Bacteria</taxon>
        <taxon>Bacillati</taxon>
        <taxon>Bacillota</taxon>
        <taxon>Bacilli</taxon>
        <taxon>Bacillales</taxon>
        <taxon>Bacillaceae</taxon>
        <taxon>Bacillus</taxon>
        <taxon>Bacillus cereus group</taxon>
    </lineage>
</organism>
<reference evidence="11 14" key="1">
    <citation type="submission" date="2017-04" db="EMBL/GenBank/DDBJ databases">
        <title>The Characteristic of a Fine Plant Growth-Promoting Rhizobacteria Bacillus mycoides Gnyt1 and its Whole Genome Sequencing Analysis.</title>
        <authorList>
            <person name="Li J.H."/>
            <person name="Yao T."/>
        </authorList>
    </citation>
    <scope>NUCLEOTIDE SEQUENCE [LARGE SCALE GENOMIC DNA]</scope>
    <source>
        <strain evidence="11 14">Gnyt1</strain>
    </source>
</reference>
<keyword evidence="5 11" id="KW-0418">Kinase</keyword>
<evidence type="ECO:0000256" key="7">
    <source>
        <dbReference type="ARBA" id="ARBA00023137"/>
    </source>
</evidence>
<evidence type="ECO:0000256" key="1">
    <source>
        <dbReference type="ARBA" id="ARBA00007316"/>
    </source>
</evidence>
<reference evidence="12 15" key="2">
    <citation type="journal article" date="2019" name="Environ. Microbiol.">
        <title>An active ?-lactamase is a part of an orchestrated cell wall stress resistance network of Bacillus subtilis and related rhizosphere species.</title>
        <authorList>
            <person name="Bucher T."/>
            <person name="Keren-Paz A."/>
            <person name="Hausser J."/>
            <person name="Olender T."/>
            <person name="Cytryn E."/>
            <person name="Kolodkin-Gal I."/>
        </authorList>
    </citation>
    <scope>NUCLEOTIDE SEQUENCE [LARGE SCALE GENOMIC DNA]</scope>
    <source>
        <strain evidence="12 15">I186</strain>
    </source>
</reference>
<comment type="similarity">
    <text evidence="1">Belongs to the CpsD/CapB family.</text>
</comment>
<evidence type="ECO:0000256" key="3">
    <source>
        <dbReference type="ARBA" id="ARBA00022679"/>
    </source>
</evidence>
<evidence type="ECO:0000313" key="13">
    <source>
        <dbReference type="EMBL" id="VXB78274.1"/>
    </source>
</evidence>
<feature type="domain" description="AAA" evidence="10">
    <location>
        <begin position="62"/>
        <end position="191"/>
    </location>
</feature>
<dbReference type="Proteomes" id="UP000437562">
    <property type="component" value="Unassembled WGS sequence"/>
</dbReference>
<evidence type="ECO:0000313" key="12">
    <source>
        <dbReference type="EMBL" id="TKI85346.1"/>
    </source>
</evidence>
<feature type="compositionally biased region" description="Basic residues" evidence="9">
    <location>
        <begin position="7"/>
        <end position="19"/>
    </location>
</feature>
<evidence type="ECO:0000313" key="11">
    <source>
        <dbReference type="EMBL" id="ARJ24842.1"/>
    </source>
</evidence>
<evidence type="ECO:0000313" key="15">
    <source>
        <dbReference type="Proteomes" id="UP000305524"/>
    </source>
</evidence>